<organism evidence="3 6">
    <name type="scientific">Helicobacter cinaedi CCUG 18818 = ATCC BAA-847</name>
    <dbReference type="NCBI Taxonomy" id="537971"/>
    <lineage>
        <taxon>Bacteria</taxon>
        <taxon>Pseudomonadati</taxon>
        <taxon>Campylobacterota</taxon>
        <taxon>Epsilonproteobacteria</taxon>
        <taxon>Campylobacterales</taxon>
        <taxon>Helicobacteraceae</taxon>
        <taxon>Helicobacter</taxon>
    </lineage>
</organism>
<keyword evidence="5" id="KW-1185">Reference proteome</keyword>
<name>A0AAI8QH26_9HELI</name>
<dbReference type="AlphaFoldDB" id="A0AAI8QH26"/>
<dbReference type="EMBL" id="DS990391">
    <property type="protein sequence ID" value="EFR45905.1"/>
    <property type="molecule type" value="Genomic_DNA"/>
</dbReference>
<reference evidence="3" key="3">
    <citation type="submission" date="2012-07" db="EMBL/GenBank/DDBJ databases">
        <authorList>
            <person name="Akiyama T."/>
            <person name="Takeshita N."/>
            <person name="Ohmagari N."/>
            <person name="Kirikae T."/>
        </authorList>
    </citation>
    <scope>NUCLEOTIDE SEQUENCE</scope>
    <source>
        <strain evidence="3">ATCC BAA-847</strain>
    </source>
</reference>
<keyword evidence="2" id="KW-0472">Membrane</keyword>
<evidence type="ECO:0000313" key="4">
    <source>
        <dbReference type="EMBL" id="EFR45905.1"/>
    </source>
</evidence>
<feature type="transmembrane region" description="Helical" evidence="2">
    <location>
        <begin position="6"/>
        <end position="25"/>
    </location>
</feature>
<reference evidence="5" key="4">
    <citation type="journal article" date="2014" name="Genome Announc.">
        <title>Draft genome sequences of six enterohepatic helicobacter species isolated from humans and one from rhesus macaques.</title>
        <authorList>
            <person name="Shen Z."/>
            <person name="Sheh A."/>
            <person name="Young S.K."/>
            <person name="Abouelliel A."/>
            <person name="Ward D.V."/>
            <person name="Earl A.M."/>
            <person name="Fox J.G."/>
        </authorList>
    </citation>
    <scope>NUCLEOTIDE SEQUENCE [LARGE SCALE GENOMIC DNA]</scope>
    <source>
        <strain evidence="5">CCUG 18818</strain>
    </source>
</reference>
<feature type="compositionally biased region" description="Polar residues" evidence="1">
    <location>
        <begin position="104"/>
        <end position="115"/>
    </location>
</feature>
<evidence type="ECO:0000256" key="1">
    <source>
        <dbReference type="SAM" id="MobiDB-lite"/>
    </source>
</evidence>
<sequence length="140" mass="15735">MIGSMLVGTIIGVGFFTYKPLFSVLKKNKFSFKAAYNDYKENQETKEAFKTFATTQMDKVKRLVGSINDKTQKKFGTSTQDQEDTSSPSQTHKLEPATQDDNKATQSQNDSGDTAQQDTQNNNEQENTNKSQENTNQSKE</sequence>
<evidence type="ECO:0000313" key="3">
    <source>
        <dbReference type="EMBL" id="BAM33266.1"/>
    </source>
</evidence>
<feature type="region of interest" description="Disordered" evidence="1">
    <location>
        <begin position="64"/>
        <end position="140"/>
    </location>
</feature>
<dbReference type="RefSeq" id="WP_002955734.1">
    <property type="nucleotide sequence ID" value="NC_020555.1"/>
</dbReference>
<evidence type="ECO:0000256" key="2">
    <source>
        <dbReference type="SAM" id="Phobius"/>
    </source>
</evidence>
<proteinExistence type="predicted"/>
<evidence type="ECO:0000313" key="6">
    <source>
        <dbReference type="Proteomes" id="UP000006036"/>
    </source>
</evidence>
<feature type="compositionally biased region" description="Polar residues" evidence="1">
    <location>
        <begin position="74"/>
        <end position="91"/>
    </location>
</feature>
<reference evidence="4" key="1">
    <citation type="submission" date="2008-08" db="EMBL/GenBank/DDBJ databases">
        <title>Annotation of Helicobacter cinaedi strain CCUG 18818.</title>
        <authorList>
            <consortium name="The Broad Institute Genome Sequencing Platform"/>
            <person name="Fox J.G."/>
            <person name="Shen Z."/>
            <person name="Charoenlap N."/>
            <person name="Schauer D.B."/>
            <person name="Ward D."/>
            <person name="Mehta T."/>
            <person name="Young S."/>
            <person name="Jaffe D."/>
            <person name="Gnerre S."/>
            <person name="Berlin A."/>
            <person name="Heiman D."/>
            <person name="Hepburn T."/>
            <person name="Shea T."/>
            <person name="Sykes S."/>
            <person name="Alvarado L."/>
            <person name="Kodira C."/>
            <person name="Borodovsky M."/>
            <person name="Lander E."/>
            <person name="Galagan J."/>
            <person name="Nusbaum C."/>
            <person name="Birren B."/>
        </authorList>
    </citation>
    <scope>NUCLEOTIDE SEQUENCE</scope>
    <source>
        <strain evidence="4">CCUG 18818</strain>
    </source>
</reference>
<dbReference type="Proteomes" id="UP000006036">
    <property type="component" value="Chromosome 1"/>
</dbReference>
<dbReference type="EMBL" id="AP012492">
    <property type="protein sequence ID" value="BAM33266.1"/>
    <property type="molecule type" value="Genomic_DNA"/>
</dbReference>
<reference evidence="3 6" key="2">
    <citation type="journal article" date="2012" name="J. Bacteriol.">
        <title>Complete Genome Sequence of Helicobacter cinaedi Type Strain ATCC BAA-847.</title>
        <authorList>
            <person name="Miyoshi-Akiyama T."/>
            <person name="Takeshita N."/>
            <person name="Ohmagari N."/>
            <person name="Kirikae T."/>
        </authorList>
    </citation>
    <scope>NUCLEOTIDE SEQUENCE [LARGE SCALE GENOMIC DNA]</scope>
    <source>
        <strain evidence="3 6">ATCC BAA-847</strain>
    </source>
</reference>
<accession>A0AAI8QH26</accession>
<protein>
    <submittedName>
        <fullName evidence="3">Uncharacterized protein</fullName>
    </submittedName>
</protein>
<evidence type="ECO:0000313" key="5">
    <source>
        <dbReference type="Proteomes" id="UP000005755"/>
    </source>
</evidence>
<dbReference type="KEGG" id="hcb:HCBAA847_2048"/>
<keyword evidence="2" id="KW-0812">Transmembrane</keyword>
<keyword evidence="2" id="KW-1133">Transmembrane helix</keyword>
<feature type="compositionally biased region" description="Low complexity" evidence="1">
    <location>
        <begin position="116"/>
        <end position="140"/>
    </location>
</feature>
<feature type="compositionally biased region" description="Basic and acidic residues" evidence="1">
    <location>
        <begin position="92"/>
        <end position="103"/>
    </location>
</feature>
<gene>
    <name evidence="3" type="ORF">HCBAA847_2048</name>
    <name evidence="4" type="ORF">HCCG_00451</name>
</gene>
<dbReference type="Proteomes" id="UP000005755">
    <property type="component" value="Unassembled WGS sequence"/>
</dbReference>